<evidence type="ECO:0000256" key="2">
    <source>
        <dbReference type="SAM" id="Phobius"/>
    </source>
</evidence>
<keyword evidence="2" id="KW-0812">Transmembrane</keyword>
<evidence type="ECO:0000256" key="1">
    <source>
        <dbReference type="SAM" id="MobiDB-lite"/>
    </source>
</evidence>
<feature type="region of interest" description="Disordered" evidence="1">
    <location>
        <begin position="146"/>
        <end position="214"/>
    </location>
</feature>
<reference evidence="4 5" key="1">
    <citation type="submission" date="2020-02" db="EMBL/GenBank/DDBJ databases">
        <title>Whole-genome analyses of novel actinobacteria.</title>
        <authorList>
            <person name="Sahin N."/>
        </authorList>
    </citation>
    <scope>NUCLEOTIDE SEQUENCE [LARGE SCALE GENOMIC DNA]</scope>
    <source>
        <strain evidence="4 5">A7024</strain>
    </source>
</reference>
<dbReference type="SUPFAM" id="SSF49785">
    <property type="entry name" value="Galactose-binding domain-like"/>
    <property type="match status" value="1"/>
</dbReference>
<dbReference type="Gene3D" id="2.60.120.260">
    <property type="entry name" value="Galactose-binding domain-like"/>
    <property type="match status" value="1"/>
</dbReference>
<evidence type="ECO:0000259" key="3">
    <source>
        <dbReference type="PROSITE" id="PS51175"/>
    </source>
</evidence>
<gene>
    <name evidence="4" type="ORF">G5C51_21705</name>
</gene>
<accession>A0A6G4U2Q1</accession>
<keyword evidence="5" id="KW-1185">Reference proteome</keyword>
<dbReference type="InterPro" id="IPR008979">
    <property type="entry name" value="Galactose-bd-like_sf"/>
</dbReference>
<organism evidence="4 5">
    <name type="scientific">Streptomyces coryli</name>
    <dbReference type="NCBI Taxonomy" id="1128680"/>
    <lineage>
        <taxon>Bacteria</taxon>
        <taxon>Bacillati</taxon>
        <taxon>Actinomycetota</taxon>
        <taxon>Actinomycetes</taxon>
        <taxon>Kitasatosporales</taxon>
        <taxon>Streptomycetaceae</taxon>
        <taxon>Streptomyces</taxon>
    </lineage>
</organism>
<dbReference type="AlphaFoldDB" id="A0A6G4U2Q1"/>
<dbReference type="Proteomes" id="UP000481583">
    <property type="component" value="Unassembled WGS sequence"/>
</dbReference>
<dbReference type="RefSeq" id="WP_165239820.1">
    <property type="nucleotide sequence ID" value="NZ_JAAKZV010000099.1"/>
</dbReference>
<dbReference type="PROSITE" id="PS51175">
    <property type="entry name" value="CBM6"/>
    <property type="match status" value="1"/>
</dbReference>
<comment type="caution">
    <text evidence="4">The sequence shown here is derived from an EMBL/GenBank/DDBJ whole genome shotgun (WGS) entry which is preliminary data.</text>
</comment>
<dbReference type="InterPro" id="IPR005084">
    <property type="entry name" value="CBM6"/>
</dbReference>
<protein>
    <recommendedName>
        <fullName evidence="3">CBM6 domain-containing protein</fullName>
    </recommendedName>
</protein>
<sequence>MTAGHDGANTPPADDDPFAHLYRPEGGAAAAPGAGQADGGAAPMPTAGVPRTSYTQVRPVGERTYGGGMPQQGYGHPGNNAHYAAPETYGGPPQGPPPGYDDYDDRPRRGGGHGGGRNGLVLGTVAIVVTVAVAIGAAMYFGGGDEGDDKAGDGQSPTAQQSKDTGDKPKKPGALPKGNAGELVPGGTAKLASEHDGALSPNGQYVSGISNPNDSVTWTAKVPEAGKYTLYTRYGVTADAKMSLSVNGADPMPIKMKNYMGAEGDEWDKGWTKTYNYVEAKPGQNTFKISCESGDTCHANVDQMWLVKGWVDK</sequence>
<dbReference type="GO" id="GO:0030246">
    <property type="term" value="F:carbohydrate binding"/>
    <property type="evidence" value="ECO:0007669"/>
    <property type="project" value="InterPro"/>
</dbReference>
<dbReference type="EMBL" id="JAAKZV010000099">
    <property type="protein sequence ID" value="NGN66505.1"/>
    <property type="molecule type" value="Genomic_DNA"/>
</dbReference>
<evidence type="ECO:0000313" key="5">
    <source>
        <dbReference type="Proteomes" id="UP000481583"/>
    </source>
</evidence>
<feature type="compositionally biased region" description="Low complexity" evidence="1">
    <location>
        <begin position="26"/>
        <end position="42"/>
    </location>
</feature>
<feature type="region of interest" description="Disordered" evidence="1">
    <location>
        <begin position="1"/>
        <end position="119"/>
    </location>
</feature>
<name>A0A6G4U2Q1_9ACTN</name>
<evidence type="ECO:0000313" key="4">
    <source>
        <dbReference type="EMBL" id="NGN66505.1"/>
    </source>
</evidence>
<feature type="transmembrane region" description="Helical" evidence="2">
    <location>
        <begin position="119"/>
        <end position="141"/>
    </location>
</feature>
<feature type="domain" description="CBM6" evidence="3">
    <location>
        <begin position="176"/>
        <end position="307"/>
    </location>
</feature>
<feature type="compositionally biased region" description="Polar residues" evidence="1">
    <location>
        <begin position="201"/>
        <end position="214"/>
    </location>
</feature>
<keyword evidence="2" id="KW-1133">Transmembrane helix</keyword>
<proteinExistence type="predicted"/>
<keyword evidence="2" id="KW-0472">Membrane</keyword>